<reference evidence="3 4" key="1">
    <citation type="submission" date="2019-08" db="EMBL/GenBank/DDBJ databases">
        <title>Archangium and Cystobacter genomes.</title>
        <authorList>
            <person name="Chen I.-C.K."/>
            <person name="Wielgoss S."/>
        </authorList>
    </citation>
    <scope>NUCLEOTIDE SEQUENCE [LARGE SCALE GENOMIC DNA]</scope>
    <source>
        <strain evidence="3 4">Cbm 6</strain>
    </source>
</reference>
<protein>
    <recommendedName>
        <fullName evidence="5">Lipoprotein</fullName>
    </recommendedName>
</protein>
<dbReference type="EMBL" id="CP043494">
    <property type="protein sequence ID" value="WNG50366.1"/>
    <property type="molecule type" value="Genomic_DNA"/>
</dbReference>
<organism evidence="3 4">
    <name type="scientific">Archangium minus</name>
    <dbReference type="NCBI Taxonomy" id="83450"/>
    <lineage>
        <taxon>Bacteria</taxon>
        <taxon>Pseudomonadati</taxon>
        <taxon>Myxococcota</taxon>
        <taxon>Myxococcia</taxon>
        <taxon>Myxococcales</taxon>
        <taxon>Cystobacterineae</taxon>
        <taxon>Archangiaceae</taxon>
        <taxon>Archangium</taxon>
    </lineage>
</organism>
<keyword evidence="2" id="KW-0732">Signal</keyword>
<proteinExistence type="predicted"/>
<feature type="chain" id="PRO_5046330854" description="Lipoprotein" evidence="2">
    <location>
        <begin position="23"/>
        <end position="217"/>
    </location>
</feature>
<dbReference type="Proteomes" id="UP001611383">
    <property type="component" value="Chromosome"/>
</dbReference>
<accession>A0ABY9X4N9</accession>
<evidence type="ECO:0000256" key="2">
    <source>
        <dbReference type="SAM" id="SignalP"/>
    </source>
</evidence>
<dbReference type="RefSeq" id="WP_395809352.1">
    <property type="nucleotide sequence ID" value="NZ_CP043494.1"/>
</dbReference>
<evidence type="ECO:0008006" key="5">
    <source>
        <dbReference type="Google" id="ProtNLM"/>
    </source>
</evidence>
<evidence type="ECO:0000313" key="4">
    <source>
        <dbReference type="Proteomes" id="UP001611383"/>
    </source>
</evidence>
<feature type="region of interest" description="Disordered" evidence="1">
    <location>
        <begin position="161"/>
        <end position="193"/>
    </location>
</feature>
<gene>
    <name evidence="3" type="ORF">F0U60_44225</name>
</gene>
<sequence>MRFAFRTASVVAIWLLSTPALATSTGITGQSGKEGQACNMCHKGGPAPTVEFSGPTTLAPGATGQFSFIIRGGAAKVGGVDIAVDNAAAVLQAGEGLKKLGGELTHSAPKTFNGNELRFDFSLVAPSTDVTLTLFGAGNSANADLGSDGDKPASTKWSVIVGNGTPDAGSGTPDAGSGDEGNEGDDDQGGCSATGGSPVWILAMAGTFLALLRRRQG</sequence>
<dbReference type="InterPro" id="IPR017756">
    <property type="entry name" value="TM_Gly-Cys-Arg_CS"/>
</dbReference>
<keyword evidence="4" id="KW-1185">Reference proteome</keyword>
<dbReference type="NCBIfam" id="TIGR03382">
    <property type="entry name" value="GC_trans_RRR"/>
    <property type="match status" value="1"/>
</dbReference>
<dbReference type="NCBIfam" id="TIGR03901">
    <property type="entry name" value="MYXO-CTERM"/>
    <property type="match status" value="1"/>
</dbReference>
<dbReference type="NCBIfam" id="NF041894">
    <property type="entry name" value="MXAN_6652_fam"/>
    <property type="match status" value="1"/>
</dbReference>
<evidence type="ECO:0000313" key="3">
    <source>
        <dbReference type="EMBL" id="WNG50366.1"/>
    </source>
</evidence>
<name>A0ABY9X4N9_9BACT</name>
<evidence type="ECO:0000256" key="1">
    <source>
        <dbReference type="SAM" id="MobiDB-lite"/>
    </source>
</evidence>
<dbReference type="NCBIfam" id="NF041895">
    <property type="entry name" value="choice_anch_V"/>
    <property type="match status" value="1"/>
</dbReference>
<feature type="signal peptide" evidence="2">
    <location>
        <begin position="1"/>
        <end position="22"/>
    </location>
</feature>
<dbReference type="InterPro" id="IPR024038">
    <property type="entry name" value="MYXO-CTERM"/>
</dbReference>